<gene>
    <name evidence="2" type="ORF">EJ05DRAFT_490524</name>
</gene>
<name>A0A6A6VTJ4_9PEZI</name>
<dbReference type="SUPFAM" id="SSF54695">
    <property type="entry name" value="POZ domain"/>
    <property type="match status" value="1"/>
</dbReference>
<proteinExistence type="predicted"/>
<evidence type="ECO:0000313" key="3">
    <source>
        <dbReference type="Proteomes" id="UP000799437"/>
    </source>
</evidence>
<dbReference type="AlphaFoldDB" id="A0A6A6VTJ4"/>
<protein>
    <recommendedName>
        <fullName evidence="4">BTB domain-containing protein</fullName>
    </recommendedName>
</protein>
<dbReference type="OrthoDB" id="6359816at2759"/>
<evidence type="ECO:0008006" key="4">
    <source>
        <dbReference type="Google" id="ProtNLM"/>
    </source>
</evidence>
<evidence type="ECO:0000313" key="2">
    <source>
        <dbReference type="EMBL" id="KAF2752920.1"/>
    </source>
</evidence>
<dbReference type="GeneID" id="54486944"/>
<feature type="region of interest" description="Disordered" evidence="1">
    <location>
        <begin position="89"/>
        <end position="109"/>
    </location>
</feature>
<dbReference type="CDD" id="cd18186">
    <property type="entry name" value="BTB_POZ_ZBTB_KLHL-like"/>
    <property type="match status" value="1"/>
</dbReference>
<evidence type="ECO:0000256" key="1">
    <source>
        <dbReference type="SAM" id="MobiDB-lite"/>
    </source>
</evidence>
<accession>A0A6A6VTJ4</accession>
<dbReference type="EMBL" id="ML996590">
    <property type="protein sequence ID" value="KAF2752920.1"/>
    <property type="molecule type" value="Genomic_DNA"/>
</dbReference>
<dbReference type="InterPro" id="IPR011333">
    <property type="entry name" value="SKP1/BTB/POZ_sf"/>
</dbReference>
<sequence length="124" mass="14168">MYSVSKLTSHRLAIDGEFSDLMIVCPGRYFPTHRIEQDTRTIRLIDDDPEIVAKMIGFMYQLDYNDKSYEEDWMRGSVLGVLLLVEQQSATSEQETGIRPTTEAAGGYDTQNNQETRTLLQALQ</sequence>
<reference evidence="2" key="1">
    <citation type="journal article" date="2020" name="Stud. Mycol.">
        <title>101 Dothideomycetes genomes: a test case for predicting lifestyles and emergence of pathogens.</title>
        <authorList>
            <person name="Haridas S."/>
            <person name="Albert R."/>
            <person name="Binder M."/>
            <person name="Bloem J."/>
            <person name="Labutti K."/>
            <person name="Salamov A."/>
            <person name="Andreopoulos B."/>
            <person name="Baker S."/>
            <person name="Barry K."/>
            <person name="Bills G."/>
            <person name="Bluhm B."/>
            <person name="Cannon C."/>
            <person name="Castanera R."/>
            <person name="Culley D."/>
            <person name="Daum C."/>
            <person name="Ezra D."/>
            <person name="Gonzalez J."/>
            <person name="Henrissat B."/>
            <person name="Kuo A."/>
            <person name="Liang C."/>
            <person name="Lipzen A."/>
            <person name="Lutzoni F."/>
            <person name="Magnuson J."/>
            <person name="Mondo S."/>
            <person name="Nolan M."/>
            <person name="Ohm R."/>
            <person name="Pangilinan J."/>
            <person name="Park H.-J."/>
            <person name="Ramirez L."/>
            <person name="Alfaro M."/>
            <person name="Sun H."/>
            <person name="Tritt A."/>
            <person name="Yoshinaga Y."/>
            <person name="Zwiers L.-H."/>
            <person name="Turgeon B."/>
            <person name="Goodwin S."/>
            <person name="Spatafora J."/>
            <person name="Crous P."/>
            <person name="Grigoriev I."/>
        </authorList>
    </citation>
    <scope>NUCLEOTIDE SEQUENCE</scope>
    <source>
        <strain evidence="2">CBS 121739</strain>
    </source>
</reference>
<dbReference type="Proteomes" id="UP000799437">
    <property type="component" value="Unassembled WGS sequence"/>
</dbReference>
<keyword evidence="3" id="KW-1185">Reference proteome</keyword>
<dbReference type="RefSeq" id="XP_033595371.1">
    <property type="nucleotide sequence ID" value="XM_033745890.1"/>
</dbReference>
<organism evidence="2 3">
    <name type="scientific">Pseudovirgaria hyperparasitica</name>
    <dbReference type="NCBI Taxonomy" id="470096"/>
    <lineage>
        <taxon>Eukaryota</taxon>
        <taxon>Fungi</taxon>
        <taxon>Dikarya</taxon>
        <taxon>Ascomycota</taxon>
        <taxon>Pezizomycotina</taxon>
        <taxon>Dothideomycetes</taxon>
        <taxon>Dothideomycetes incertae sedis</taxon>
        <taxon>Acrospermales</taxon>
        <taxon>Acrospermaceae</taxon>
        <taxon>Pseudovirgaria</taxon>
    </lineage>
</organism>